<evidence type="ECO:0000256" key="8">
    <source>
        <dbReference type="SAM" id="Phobius"/>
    </source>
</evidence>
<keyword evidence="2" id="KW-1003">Cell membrane</keyword>
<dbReference type="GO" id="GO:0005886">
    <property type="term" value="C:plasma membrane"/>
    <property type="evidence" value="ECO:0007669"/>
    <property type="project" value="UniProtKB-SubCell"/>
</dbReference>
<dbReference type="Proteomes" id="UP000186309">
    <property type="component" value="Chromosome"/>
</dbReference>
<feature type="transmembrane region" description="Helical" evidence="8">
    <location>
        <begin position="492"/>
        <end position="510"/>
    </location>
</feature>
<feature type="transmembrane region" description="Helical" evidence="8">
    <location>
        <begin position="27"/>
        <end position="46"/>
    </location>
</feature>
<feature type="transmembrane region" description="Helical" evidence="8">
    <location>
        <begin position="98"/>
        <end position="116"/>
    </location>
</feature>
<evidence type="ECO:0000313" key="11">
    <source>
        <dbReference type="Proteomes" id="UP000186309"/>
    </source>
</evidence>
<keyword evidence="5 8" id="KW-0812">Transmembrane</keyword>
<keyword evidence="6 8" id="KW-1133">Transmembrane helix</keyword>
<feature type="transmembrane region" description="Helical" evidence="8">
    <location>
        <begin position="516"/>
        <end position="534"/>
    </location>
</feature>
<feature type="transmembrane region" description="Helical" evidence="8">
    <location>
        <begin position="195"/>
        <end position="217"/>
    </location>
</feature>
<feature type="transmembrane region" description="Helical" evidence="8">
    <location>
        <begin position="163"/>
        <end position="183"/>
    </location>
</feature>
<evidence type="ECO:0000256" key="4">
    <source>
        <dbReference type="ARBA" id="ARBA00022679"/>
    </source>
</evidence>
<dbReference type="Pfam" id="PF13231">
    <property type="entry name" value="PMT_2"/>
    <property type="match status" value="1"/>
</dbReference>
<feature type="transmembrane region" description="Helical" evidence="8">
    <location>
        <begin position="322"/>
        <end position="340"/>
    </location>
</feature>
<feature type="transmembrane region" description="Helical" evidence="8">
    <location>
        <begin position="136"/>
        <end position="157"/>
    </location>
</feature>
<protein>
    <recommendedName>
        <fullName evidence="9">Glycosyltransferase RgtA/B/C/D-like domain-containing protein</fullName>
    </recommendedName>
</protein>
<reference evidence="11" key="1">
    <citation type="submission" date="2016-12" db="EMBL/GenBank/DDBJ databases">
        <title>Comparative genomics of four Isosphaeraceae planctomycetes: a common pool of plasmids and glycoside hydrolase genes.</title>
        <authorList>
            <person name="Ivanova A."/>
        </authorList>
    </citation>
    <scope>NUCLEOTIDE SEQUENCE [LARGE SCALE GENOMIC DNA]</scope>
    <source>
        <strain evidence="11">PX4</strain>
    </source>
</reference>
<comment type="subcellular location">
    <subcellularLocation>
        <location evidence="1">Cell membrane</location>
        <topology evidence="1">Multi-pass membrane protein</topology>
    </subcellularLocation>
</comment>
<keyword evidence="4" id="KW-0808">Transferase</keyword>
<dbReference type="STRING" id="1387353.BSF38_04142"/>
<evidence type="ECO:0000256" key="6">
    <source>
        <dbReference type="ARBA" id="ARBA00022989"/>
    </source>
</evidence>
<dbReference type="GO" id="GO:0009103">
    <property type="term" value="P:lipopolysaccharide biosynthetic process"/>
    <property type="evidence" value="ECO:0007669"/>
    <property type="project" value="UniProtKB-ARBA"/>
</dbReference>
<dbReference type="AlphaFoldDB" id="A0A1U7CUP0"/>
<keyword evidence="7 8" id="KW-0472">Membrane</keyword>
<keyword evidence="11" id="KW-1185">Reference proteome</keyword>
<proteinExistence type="predicted"/>
<dbReference type="PANTHER" id="PTHR33908">
    <property type="entry name" value="MANNOSYLTRANSFERASE YKCB-RELATED"/>
    <property type="match status" value="1"/>
</dbReference>
<dbReference type="RefSeq" id="WP_076348800.1">
    <property type="nucleotide sequence ID" value="NZ_CP019082.1"/>
</dbReference>
<keyword evidence="3" id="KW-0328">Glycosyltransferase</keyword>
<evidence type="ECO:0000259" key="9">
    <source>
        <dbReference type="Pfam" id="PF13231"/>
    </source>
</evidence>
<evidence type="ECO:0000256" key="2">
    <source>
        <dbReference type="ARBA" id="ARBA00022475"/>
    </source>
</evidence>
<dbReference type="GO" id="GO:0016763">
    <property type="term" value="F:pentosyltransferase activity"/>
    <property type="evidence" value="ECO:0007669"/>
    <property type="project" value="TreeGrafter"/>
</dbReference>
<evidence type="ECO:0000256" key="7">
    <source>
        <dbReference type="ARBA" id="ARBA00023136"/>
    </source>
</evidence>
<accession>A0A1U7CUP0</accession>
<dbReference type="PANTHER" id="PTHR33908:SF11">
    <property type="entry name" value="MEMBRANE PROTEIN"/>
    <property type="match status" value="1"/>
</dbReference>
<evidence type="ECO:0000256" key="3">
    <source>
        <dbReference type="ARBA" id="ARBA00022676"/>
    </source>
</evidence>
<feature type="transmembrane region" description="Helical" evidence="8">
    <location>
        <begin position="352"/>
        <end position="381"/>
    </location>
</feature>
<sequence>MSTIERLPAHKSGVASRTPPGFFQRSGWPLIVLGLLELAWLGWFLCEPLPNAPSPRGAITRGILLLDTFPGVVPDVSFRESLLGKGLDELSHVENLPQRLPIVAAAGLIVLAALGLGDLIRRRLSADLDAGIGERLALDFGLGTVALALAALLLGRLGLLHPWVFRVGLGVVAVAGVAGSRFWKWERPRFETGTAVAVLIVAPFLVLMLLGAMLPAVDFDVLEYHLQGPKEYFQNGRIAFLPHNVYTSMPFGVEMLHLIGMEVMGDWWWGGLVGQLLVALYAPMAAVLIAGSASRLGSRWAGRFAAIVYLTTPWIYRLGVIAYVEGPLCYFQAALLWTLIRGWNDERAPRGRFWGLLGLLAGGAMACKYTAVLSAVIPWGVFSVADSARRRSARPVLAFVLGWSVVMAPWMIKNVIDTGNPVYPLAWKVFGGRDWTPAREAQWSHAHGPRPITSAHFWHSVVEVAGRSDWQSPLYLAFAPLAFLKPRSRKPALLLGGYLVYSFLTWWLLTHRLDRFWLPMLPAAAVLAGLGADWSETMAWRIIRAGVFGLAIATNLAYSSTALAGLNEWTGDIEFLRRDMPRRLNAPLATTDARLPADAKILLIGQAAVYHLNHPILYNTVFNPETIEVLAGDRPPQEVRRVLHDRGVTHVYVDWKEIMRHRDPSGYGFTDYVSPQRFAVWIAAGILGPPTAMGMEQDLYEVR</sequence>
<feature type="transmembrane region" description="Helical" evidence="8">
    <location>
        <begin position="393"/>
        <end position="412"/>
    </location>
</feature>
<evidence type="ECO:0000256" key="5">
    <source>
        <dbReference type="ARBA" id="ARBA00022692"/>
    </source>
</evidence>
<name>A0A1U7CUP0_9BACT</name>
<feature type="domain" description="Glycosyltransferase RgtA/B/C/D-like" evidence="9">
    <location>
        <begin position="250"/>
        <end position="406"/>
    </location>
</feature>
<feature type="transmembrane region" description="Helical" evidence="8">
    <location>
        <begin position="267"/>
        <end position="288"/>
    </location>
</feature>
<dbReference type="KEGG" id="pbor:BSF38_04142"/>
<dbReference type="InterPro" id="IPR050297">
    <property type="entry name" value="LipidA_mod_glycosyltrf_83"/>
</dbReference>
<evidence type="ECO:0000313" key="10">
    <source>
        <dbReference type="EMBL" id="APW62593.1"/>
    </source>
</evidence>
<dbReference type="EMBL" id="CP019082">
    <property type="protein sequence ID" value="APW62593.1"/>
    <property type="molecule type" value="Genomic_DNA"/>
</dbReference>
<dbReference type="OrthoDB" id="9785476at2"/>
<evidence type="ECO:0000256" key="1">
    <source>
        <dbReference type="ARBA" id="ARBA00004651"/>
    </source>
</evidence>
<gene>
    <name evidence="10" type="ORF">BSF38_04142</name>
</gene>
<organism evidence="10 11">
    <name type="scientific">Paludisphaera borealis</name>
    <dbReference type="NCBI Taxonomy" id="1387353"/>
    <lineage>
        <taxon>Bacteria</taxon>
        <taxon>Pseudomonadati</taxon>
        <taxon>Planctomycetota</taxon>
        <taxon>Planctomycetia</taxon>
        <taxon>Isosphaerales</taxon>
        <taxon>Isosphaeraceae</taxon>
        <taxon>Paludisphaera</taxon>
    </lineage>
</organism>
<dbReference type="InterPro" id="IPR038731">
    <property type="entry name" value="RgtA/B/C-like"/>
</dbReference>